<dbReference type="Proteomes" id="UP000320055">
    <property type="component" value="Unassembled WGS sequence"/>
</dbReference>
<protein>
    <recommendedName>
        <fullName evidence="1">protein acetyllysine N-acetyltransferase</fullName>
        <ecNumber evidence="1">2.3.1.286</ecNumber>
    </recommendedName>
</protein>
<organism evidence="6 7">
    <name type="scientific">Hyella patelloides LEGE 07179</name>
    <dbReference type="NCBI Taxonomy" id="945734"/>
    <lineage>
        <taxon>Bacteria</taxon>
        <taxon>Bacillati</taxon>
        <taxon>Cyanobacteriota</taxon>
        <taxon>Cyanophyceae</taxon>
        <taxon>Pleurocapsales</taxon>
        <taxon>Hyellaceae</taxon>
        <taxon>Hyella</taxon>
    </lineage>
</organism>
<evidence type="ECO:0000256" key="1">
    <source>
        <dbReference type="ARBA" id="ARBA00012928"/>
    </source>
</evidence>
<dbReference type="AlphaFoldDB" id="A0A563VIK2"/>
<dbReference type="SUPFAM" id="SSF52467">
    <property type="entry name" value="DHS-like NAD/FAD-binding domain"/>
    <property type="match status" value="1"/>
</dbReference>
<accession>A0A563VIK2</accession>
<dbReference type="InterPro" id="IPR050134">
    <property type="entry name" value="NAD-dep_sirtuin_deacylases"/>
</dbReference>
<dbReference type="InterPro" id="IPR029035">
    <property type="entry name" value="DHS-like_NAD/FAD-binding_dom"/>
</dbReference>
<dbReference type="CDD" id="cd01407">
    <property type="entry name" value="SIR2-fam"/>
    <property type="match status" value="1"/>
</dbReference>
<evidence type="ECO:0000256" key="2">
    <source>
        <dbReference type="ARBA" id="ARBA00022679"/>
    </source>
</evidence>
<dbReference type="GO" id="GO:0017136">
    <property type="term" value="F:histone deacetylase activity, NAD-dependent"/>
    <property type="evidence" value="ECO:0007669"/>
    <property type="project" value="TreeGrafter"/>
</dbReference>
<dbReference type="Gene3D" id="3.40.50.1220">
    <property type="entry name" value="TPP-binding domain"/>
    <property type="match status" value="1"/>
</dbReference>
<dbReference type="GO" id="GO:0070403">
    <property type="term" value="F:NAD+ binding"/>
    <property type="evidence" value="ECO:0007669"/>
    <property type="project" value="InterPro"/>
</dbReference>
<evidence type="ECO:0000313" key="6">
    <source>
        <dbReference type="EMBL" id="VEP11276.1"/>
    </source>
</evidence>
<dbReference type="Pfam" id="PF02146">
    <property type="entry name" value="SIR2"/>
    <property type="match status" value="1"/>
</dbReference>
<evidence type="ECO:0000259" key="5">
    <source>
        <dbReference type="PROSITE" id="PS50305"/>
    </source>
</evidence>
<dbReference type="EC" id="2.3.1.286" evidence="1"/>
<dbReference type="RefSeq" id="WP_144862956.1">
    <property type="nucleotide sequence ID" value="NZ_LR213766.1"/>
</dbReference>
<reference evidence="6 7" key="1">
    <citation type="submission" date="2019-01" db="EMBL/GenBank/DDBJ databases">
        <authorList>
            <person name="Brito A."/>
        </authorList>
    </citation>
    <scope>NUCLEOTIDE SEQUENCE [LARGE SCALE GENOMIC DNA]</scope>
    <source>
        <strain evidence="6">1</strain>
    </source>
</reference>
<sequence length="246" mass="27763">MKTLLTQKIKFSKYKNIVILTGAGISVASGLKTYRGKTSNQDNNIGNQAHVDRLKDNPLLIWQLFNPLRTACLSAKPNQAHQVLVHLEQSLKPEQNLALITQNVDRLHQKAGSKNVIELHGVVTETCYSNKQCQLLPFKDEKEYINKAPLCHQCNSPLKPNVVLFGESIPVDREWQVKKALRKCDLFIAIGTSGTVFPAANYVRSAEYSGAKTIFMNLEPMNPKNHYFQQEYIGEAEQLLPELFDI</sequence>
<dbReference type="Gene3D" id="3.30.1600.10">
    <property type="entry name" value="SIR2/SIRT2 'Small Domain"/>
    <property type="match status" value="1"/>
</dbReference>
<dbReference type="OrthoDB" id="9800582at2"/>
<dbReference type="EMBL" id="CAACVJ010000001">
    <property type="protein sequence ID" value="VEP11276.1"/>
    <property type="molecule type" value="Genomic_DNA"/>
</dbReference>
<dbReference type="PROSITE" id="PS50305">
    <property type="entry name" value="SIRTUIN"/>
    <property type="match status" value="1"/>
</dbReference>
<evidence type="ECO:0000313" key="7">
    <source>
        <dbReference type="Proteomes" id="UP000320055"/>
    </source>
</evidence>
<keyword evidence="3" id="KW-0520">NAD</keyword>
<evidence type="ECO:0000256" key="4">
    <source>
        <dbReference type="PROSITE-ProRule" id="PRU00236"/>
    </source>
</evidence>
<dbReference type="InterPro" id="IPR026591">
    <property type="entry name" value="Sirtuin_cat_small_dom_sf"/>
</dbReference>
<proteinExistence type="predicted"/>
<evidence type="ECO:0000256" key="3">
    <source>
        <dbReference type="ARBA" id="ARBA00023027"/>
    </source>
</evidence>
<dbReference type="InterPro" id="IPR026590">
    <property type="entry name" value="Ssirtuin_cat_dom"/>
</dbReference>
<dbReference type="PANTHER" id="PTHR11085:SF10">
    <property type="entry name" value="NAD-DEPENDENT PROTEIN DEACYLASE SIRTUIN-5, MITOCHONDRIAL-RELATED"/>
    <property type="match status" value="1"/>
</dbReference>
<keyword evidence="7" id="KW-1185">Reference proteome</keyword>
<gene>
    <name evidence="6" type="ORF">H1P_10061</name>
</gene>
<name>A0A563VIK2_9CYAN</name>
<dbReference type="PANTHER" id="PTHR11085">
    <property type="entry name" value="NAD-DEPENDENT PROTEIN DEACYLASE SIRTUIN-5, MITOCHONDRIAL-RELATED"/>
    <property type="match status" value="1"/>
</dbReference>
<comment type="caution">
    <text evidence="4">Lacks conserved residue(s) required for the propagation of feature annotation.</text>
</comment>
<feature type="domain" description="Deacetylase sirtuin-type" evidence="5">
    <location>
        <begin position="1"/>
        <end position="246"/>
    </location>
</feature>
<keyword evidence="2" id="KW-0808">Transferase</keyword>
<dbReference type="InterPro" id="IPR003000">
    <property type="entry name" value="Sirtuin"/>
</dbReference>